<dbReference type="GO" id="GO:0016491">
    <property type="term" value="F:oxidoreductase activity"/>
    <property type="evidence" value="ECO:0007669"/>
    <property type="project" value="TreeGrafter"/>
</dbReference>
<dbReference type="InterPro" id="IPR002347">
    <property type="entry name" value="SDR_fam"/>
</dbReference>
<dbReference type="AlphaFoldDB" id="A0A1N7IXF2"/>
<dbReference type="STRING" id="619304.SAMN05421760_101263"/>
<dbReference type="Proteomes" id="UP000185999">
    <property type="component" value="Unassembled WGS sequence"/>
</dbReference>
<dbReference type="PANTHER" id="PTHR43544">
    <property type="entry name" value="SHORT-CHAIN DEHYDROGENASE/REDUCTASE"/>
    <property type="match status" value="1"/>
</dbReference>
<dbReference type="InterPro" id="IPR051468">
    <property type="entry name" value="Fungal_SecMetab_SDRs"/>
</dbReference>
<gene>
    <name evidence="1" type="ORF">SAMN05421760_101263</name>
</gene>
<dbReference type="EMBL" id="FTOE01000001">
    <property type="protein sequence ID" value="SIS41677.1"/>
    <property type="molecule type" value="Genomic_DNA"/>
</dbReference>
<evidence type="ECO:0000313" key="1">
    <source>
        <dbReference type="EMBL" id="SIS41677.1"/>
    </source>
</evidence>
<dbReference type="PRINTS" id="PR00081">
    <property type="entry name" value="GDHRDH"/>
</dbReference>
<dbReference type="InterPro" id="IPR036291">
    <property type="entry name" value="NAD(P)-bd_dom_sf"/>
</dbReference>
<dbReference type="RefSeq" id="WP_244894276.1">
    <property type="nucleotide sequence ID" value="NZ_FTOE01000001.1"/>
</dbReference>
<dbReference type="SUPFAM" id="SSF51735">
    <property type="entry name" value="NAD(P)-binding Rossmann-fold domains"/>
    <property type="match status" value="1"/>
</dbReference>
<proteinExistence type="predicted"/>
<accession>A0A1N7IXF2</accession>
<organism evidence="1 2">
    <name type="scientific">Neptunomonas antarctica</name>
    <dbReference type="NCBI Taxonomy" id="619304"/>
    <lineage>
        <taxon>Bacteria</taxon>
        <taxon>Pseudomonadati</taxon>
        <taxon>Pseudomonadota</taxon>
        <taxon>Gammaproteobacteria</taxon>
        <taxon>Oceanospirillales</taxon>
        <taxon>Oceanospirillaceae</taxon>
        <taxon>Neptunomonas</taxon>
    </lineage>
</organism>
<name>A0A1N7IXF2_9GAMM</name>
<sequence>MQLFDREDNALNLAVIGATGGIGHSLIQQLAGMPAIGHIYAYSRTPSATLCKIAHLSQMSLDYRHESSIAEAAAALADVRLDAIIVATGVLHGQQFKPEKSIRNLQPDSFDEVFLLNTLGPMLIAKHFLPYMNKSRRTVFTALSARVGSISDNRLGGWYSYRASKAALNMMLKCLAIESRMRYPDLIVAGLHPGTVNTALSQPFQKNVPAEKLFTAAQSAQHLLTVINNLQSDDSGKVFAWDGQEILA</sequence>
<dbReference type="PANTHER" id="PTHR43544:SF12">
    <property type="entry name" value="NAD(P)-BINDING ROSSMANN-FOLD SUPERFAMILY PROTEIN"/>
    <property type="match status" value="1"/>
</dbReference>
<reference evidence="2" key="1">
    <citation type="submission" date="2017-01" db="EMBL/GenBank/DDBJ databases">
        <authorList>
            <person name="Varghese N."/>
            <person name="Submissions S."/>
        </authorList>
    </citation>
    <scope>NUCLEOTIDE SEQUENCE [LARGE SCALE GENOMIC DNA]</scope>
    <source>
        <strain evidence="2">DSM 22306</strain>
    </source>
</reference>
<protein>
    <submittedName>
        <fullName evidence="1">NAD(P)-dependent dehydrogenase, short-chain alcohol dehydrogenase family</fullName>
    </submittedName>
</protein>
<dbReference type="Gene3D" id="3.40.50.720">
    <property type="entry name" value="NAD(P)-binding Rossmann-like Domain"/>
    <property type="match status" value="1"/>
</dbReference>
<dbReference type="Pfam" id="PF00106">
    <property type="entry name" value="adh_short"/>
    <property type="match status" value="1"/>
</dbReference>
<dbReference type="CDD" id="cd05325">
    <property type="entry name" value="carb_red_sniffer_like_SDR_c"/>
    <property type="match status" value="1"/>
</dbReference>
<dbReference type="GO" id="GO:0005737">
    <property type="term" value="C:cytoplasm"/>
    <property type="evidence" value="ECO:0007669"/>
    <property type="project" value="TreeGrafter"/>
</dbReference>
<evidence type="ECO:0000313" key="2">
    <source>
        <dbReference type="Proteomes" id="UP000185999"/>
    </source>
</evidence>
<keyword evidence="2" id="KW-1185">Reference proteome</keyword>